<organism evidence="2 3">
    <name type="scientific">Candidatus Woesebacteria bacterium RIFCSPHIGHO2_12_FULL_41_24</name>
    <dbReference type="NCBI Taxonomy" id="1802510"/>
    <lineage>
        <taxon>Bacteria</taxon>
        <taxon>Candidatus Woeseibacteriota</taxon>
    </lineage>
</organism>
<accession>A0A1F8ASY3</accession>
<proteinExistence type="predicted"/>
<reference evidence="2 3" key="1">
    <citation type="journal article" date="2016" name="Nat. Commun.">
        <title>Thousands of microbial genomes shed light on interconnected biogeochemical processes in an aquifer system.</title>
        <authorList>
            <person name="Anantharaman K."/>
            <person name="Brown C.T."/>
            <person name="Hug L.A."/>
            <person name="Sharon I."/>
            <person name="Castelle C.J."/>
            <person name="Probst A.J."/>
            <person name="Thomas B.C."/>
            <person name="Singh A."/>
            <person name="Wilkins M.J."/>
            <person name="Karaoz U."/>
            <person name="Brodie E.L."/>
            <person name="Williams K.H."/>
            <person name="Hubbard S.S."/>
            <person name="Banfield J.F."/>
        </authorList>
    </citation>
    <scope>NUCLEOTIDE SEQUENCE [LARGE SCALE GENOMIC DNA]</scope>
</reference>
<evidence type="ECO:0000256" key="1">
    <source>
        <dbReference type="SAM" id="Phobius"/>
    </source>
</evidence>
<dbReference type="Pfam" id="PF19451">
    <property type="entry name" value="DUF5989"/>
    <property type="match status" value="1"/>
</dbReference>
<dbReference type="AlphaFoldDB" id="A0A1F8ASY3"/>
<name>A0A1F8ASY3_9BACT</name>
<keyword evidence="1" id="KW-1133">Transmembrane helix</keyword>
<evidence type="ECO:0000313" key="3">
    <source>
        <dbReference type="Proteomes" id="UP000178603"/>
    </source>
</evidence>
<dbReference type="EMBL" id="MGGW01000009">
    <property type="protein sequence ID" value="OGM54811.1"/>
    <property type="molecule type" value="Genomic_DNA"/>
</dbReference>
<keyword evidence="1" id="KW-0812">Transmembrane</keyword>
<dbReference type="Proteomes" id="UP000178603">
    <property type="component" value="Unassembled WGS sequence"/>
</dbReference>
<feature type="transmembrane region" description="Helical" evidence="1">
    <location>
        <begin position="30"/>
        <end position="60"/>
    </location>
</feature>
<dbReference type="InterPro" id="IPR046031">
    <property type="entry name" value="DUF5989"/>
</dbReference>
<sequence length="63" mass="7483">MKKIKKIGRDAQLKISSLRELITFLWKQKLWWMIPMVTILVFFGIFLIAAQGTSIIHFIYPLF</sequence>
<protein>
    <submittedName>
        <fullName evidence="2">Uncharacterized protein</fullName>
    </submittedName>
</protein>
<comment type="caution">
    <text evidence="2">The sequence shown here is derived from an EMBL/GenBank/DDBJ whole genome shotgun (WGS) entry which is preliminary data.</text>
</comment>
<keyword evidence="1" id="KW-0472">Membrane</keyword>
<gene>
    <name evidence="2" type="ORF">A3E44_01480</name>
</gene>
<evidence type="ECO:0000313" key="2">
    <source>
        <dbReference type="EMBL" id="OGM54811.1"/>
    </source>
</evidence>